<evidence type="ECO:0000313" key="4">
    <source>
        <dbReference type="EMBL" id="AHK70952.1"/>
    </source>
</evidence>
<evidence type="ECO:0000256" key="1">
    <source>
        <dbReference type="PIRSR" id="PIRSR613078-1"/>
    </source>
</evidence>
<dbReference type="GO" id="GO:0005737">
    <property type="term" value="C:cytoplasm"/>
    <property type="evidence" value="ECO:0007669"/>
    <property type="project" value="TreeGrafter"/>
</dbReference>
<dbReference type="KEGG" id="goy:GLS_c10440"/>
<feature type="compositionally biased region" description="Basic and acidic residues" evidence="3">
    <location>
        <begin position="208"/>
        <end position="219"/>
    </location>
</feature>
<dbReference type="SUPFAM" id="SSF53254">
    <property type="entry name" value="Phosphoglycerate mutase-like"/>
    <property type="match status" value="1"/>
</dbReference>
<dbReference type="EMBL" id="CP004373">
    <property type="protein sequence ID" value="AHK70952.1"/>
    <property type="molecule type" value="Genomic_DNA"/>
</dbReference>
<dbReference type="PANTHER" id="PTHR48100:SF59">
    <property type="entry name" value="ADENOSYLCOBALAMIN_ALPHA-RIBAZOLE PHOSPHATASE"/>
    <property type="match status" value="1"/>
</dbReference>
<dbReference type="AlphaFoldDB" id="A0A067Z4D0"/>
<organism evidence="4 5">
    <name type="scientific">Gluconobacter oxydans DSM 3504</name>
    <dbReference type="NCBI Taxonomy" id="1288313"/>
    <lineage>
        <taxon>Bacteria</taxon>
        <taxon>Pseudomonadati</taxon>
        <taxon>Pseudomonadota</taxon>
        <taxon>Alphaproteobacteria</taxon>
        <taxon>Acetobacterales</taxon>
        <taxon>Acetobacteraceae</taxon>
        <taxon>Gluconobacter</taxon>
    </lineage>
</organism>
<protein>
    <submittedName>
        <fullName evidence="4">Putative phosphoglycerate mutase 2</fullName>
    </submittedName>
</protein>
<reference evidence="4 5" key="1">
    <citation type="journal article" date="2015" name="Appl. Microbiol. Biotechnol.">
        <title>The consequence of an additional NADH dehydrogenase paralog on the growth of Gluconobacter oxydans DSM3504.</title>
        <authorList>
            <person name="Kostner D."/>
            <person name="Luchterhand B."/>
            <person name="Junker A."/>
            <person name="Volland S."/>
            <person name="Daniel R."/>
            <person name="Buchs J."/>
            <person name="Liebl W."/>
            <person name="Ehrenreich A."/>
        </authorList>
    </citation>
    <scope>NUCLEOTIDE SEQUENCE [LARGE SCALE GENOMIC DNA]</scope>
    <source>
        <strain evidence="4">DSM 3504</strain>
    </source>
</reference>
<dbReference type="Proteomes" id="UP000031656">
    <property type="component" value="Chromosome"/>
</dbReference>
<feature type="region of interest" description="Disordered" evidence="3">
    <location>
        <begin position="196"/>
        <end position="219"/>
    </location>
</feature>
<dbReference type="PANTHER" id="PTHR48100">
    <property type="entry name" value="BROAD-SPECIFICITY PHOSPHATASE YOR283W-RELATED"/>
    <property type="match status" value="1"/>
</dbReference>
<dbReference type="CDD" id="cd07067">
    <property type="entry name" value="HP_PGM_like"/>
    <property type="match status" value="1"/>
</dbReference>
<dbReference type="InterPro" id="IPR029033">
    <property type="entry name" value="His_PPase_superfam"/>
</dbReference>
<evidence type="ECO:0000256" key="2">
    <source>
        <dbReference type="PIRSR" id="PIRSR613078-2"/>
    </source>
</evidence>
<sequence length="219" mass="24409">MSQIAPKPYWYLRHGETDWNRQGLAQGRTDIPLNETGRQQALQAGRVLASLFDNGQKPFARIVSSPLTRAFVTAETVQKTIQHYTGITLPLHVDDNLQEVCFGIQEGTPMGDWYRPWIEDGLTPEDAESFGALTDRARLAVNEALENPDIPLIVAHGALFRGLRHAMNLPVDIRLPNAVPVALKFTRTGWQTEMLDPSVSATNGTPLHSKDPLEYKSKQ</sequence>
<accession>A0A067Z4D0</accession>
<gene>
    <name evidence="4" type="ORF">GLS_c10440</name>
</gene>
<name>A0A067Z4D0_GLUOY</name>
<feature type="active site" description="Proton donor/acceptor" evidence="1">
    <location>
        <position position="99"/>
    </location>
</feature>
<dbReference type="Gene3D" id="3.40.50.1240">
    <property type="entry name" value="Phosphoglycerate mutase-like"/>
    <property type="match status" value="1"/>
</dbReference>
<evidence type="ECO:0000256" key="3">
    <source>
        <dbReference type="SAM" id="MobiDB-lite"/>
    </source>
</evidence>
<dbReference type="GeneID" id="56905280"/>
<feature type="binding site" evidence="2">
    <location>
        <begin position="13"/>
        <end position="20"/>
    </location>
    <ligand>
        <name>substrate</name>
    </ligand>
</feature>
<proteinExistence type="predicted"/>
<dbReference type="Pfam" id="PF00300">
    <property type="entry name" value="His_Phos_1"/>
    <property type="match status" value="1"/>
</dbReference>
<dbReference type="RefSeq" id="WP_041111486.1">
    <property type="nucleotide sequence ID" value="NZ_CP004373.1"/>
</dbReference>
<dbReference type="InterPro" id="IPR050275">
    <property type="entry name" value="PGM_Phosphatase"/>
</dbReference>
<feature type="binding site" evidence="2">
    <location>
        <position position="69"/>
    </location>
    <ligand>
        <name>substrate</name>
    </ligand>
</feature>
<dbReference type="HOGENOM" id="CLU_033323_9_4_5"/>
<dbReference type="GO" id="GO:0016791">
    <property type="term" value="F:phosphatase activity"/>
    <property type="evidence" value="ECO:0007669"/>
    <property type="project" value="TreeGrafter"/>
</dbReference>
<dbReference type="SMART" id="SM00855">
    <property type="entry name" value="PGAM"/>
    <property type="match status" value="1"/>
</dbReference>
<feature type="active site" description="Tele-phosphohistidine intermediate" evidence="1">
    <location>
        <position position="14"/>
    </location>
</feature>
<evidence type="ECO:0000313" key="5">
    <source>
        <dbReference type="Proteomes" id="UP000031656"/>
    </source>
</evidence>
<dbReference type="InterPro" id="IPR013078">
    <property type="entry name" value="His_Pase_superF_clade-1"/>
</dbReference>